<dbReference type="CDD" id="cd00082">
    <property type="entry name" value="HisKA"/>
    <property type="match status" value="1"/>
</dbReference>
<proteinExistence type="predicted"/>
<dbReference type="CDD" id="cd18773">
    <property type="entry name" value="PDC1_HK_sensor"/>
    <property type="match status" value="1"/>
</dbReference>
<evidence type="ECO:0000313" key="12">
    <source>
        <dbReference type="Proteomes" id="UP001382455"/>
    </source>
</evidence>
<evidence type="ECO:0000259" key="10">
    <source>
        <dbReference type="PROSITE" id="PS50885"/>
    </source>
</evidence>
<dbReference type="Proteomes" id="UP001382455">
    <property type="component" value="Unassembled WGS sequence"/>
</dbReference>
<evidence type="ECO:0000256" key="1">
    <source>
        <dbReference type="ARBA" id="ARBA00000085"/>
    </source>
</evidence>
<dbReference type="Pfam" id="PF02518">
    <property type="entry name" value="HATPase_c"/>
    <property type="match status" value="1"/>
</dbReference>
<evidence type="ECO:0000256" key="8">
    <source>
        <dbReference type="SAM" id="Phobius"/>
    </source>
</evidence>
<dbReference type="InterPro" id="IPR003594">
    <property type="entry name" value="HATPase_dom"/>
</dbReference>
<dbReference type="CDD" id="cd06225">
    <property type="entry name" value="HAMP"/>
    <property type="match status" value="1"/>
</dbReference>
<dbReference type="SUPFAM" id="SSF158472">
    <property type="entry name" value="HAMP domain-like"/>
    <property type="match status" value="1"/>
</dbReference>
<dbReference type="InterPro" id="IPR005467">
    <property type="entry name" value="His_kinase_dom"/>
</dbReference>
<dbReference type="SUPFAM" id="SSF55874">
    <property type="entry name" value="ATPase domain of HSP90 chaperone/DNA topoisomerase II/histidine kinase"/>
    <property type="match status" value="1"/>
</dbReference>
<dbReference type="SMART" id="SM00387">
    <property type="entry name" value="HATPase_c"/>
    <property type="match status" value="1"/>
</dbReference>
<keyword evidence="8" id="KW-0472">Membrane</keyword>
<evidence type="ECO:0000313" key="11">
    <source>
        <dbReference type="EMBL" id="MEI4548960.1"/>
    </source>
</evidence>
<dbReference type="SMART" id="SM00304">
    <property type="entry name" value="HAMP"/>
    <property type="match status" value="1"/>
</dbReference>
<feature type="coiled-coil region" evidence="7">
    <location>
        <begin position="327"/>
        <end position="364"/>
    </location>
</feature>
<evidence type="ECO:0000256" key="4">
    <source>
        <dbReference type="ARBA" id="ARBA00022553"/>
    </source>
</evidence>
<feature type="domain" description="HAMP" evidence="10">
    <location>
        <begin position="283"/>
        <end position="335"/>
    </location>
</feature>
<dbReference type="InterPro" id="IPR036097">
    <property type="entry name" value="HisK_dim/P_sf"/>
</dbReference>
<dbReference type="Gene3D" id="6.10.340.10">
    <property type="match status" value="1"/>
</dbReference>
<dbReference type="Gene3D" id="3.30.565.10">
    <property type="entry name" value="Histidine kinase-like ATPase, C-terminal domain"/>
    <property type="match status" value="1"/>
</dbReference>
<evidence type="ECO:0000256" key="5">
    <source>
        <dbReference type="ARBA" id="ARBA00022679"/>
    </source>
</evidence>
<dbReference type="PROSITE" id="PS50109">
    <property type="entry name" value="HIS_KIN"/>
    <property type="match status" value="1"/>
</dbReference>
<feature type="transmembrane region" description="Helical" evidence="8">
    <location>
        <begin position="262"/>
        <end position="285"/>
    </location>
</feature>
<comment type="catalytic activity">
    <reaction evidence="1">
        <text>ATP + protein L-histidine = ADP + protein N-phospho-L-histidine.</text>
        <dbReference type="EC" id="2.7.13.3"/>
    </reaction>
</comment>
<organism evidence="11 12">
    <name type="scientific">Pseudoalteromonas spongiae</name>
    <dbReference type="NCBI Taxonomy" id="298657"/>
    <lineage>
        <taxon>Bacteria</taxon>
        <taxon>Pseudomonadati</taxon>
        <taxon>Pseudomonadota</taxon>
        <taxon>Gammaproteobacteria</taxon>
        <taxon>Alteromonadales</taxon>
        <taxon>Pseudoalteromonadaceae</taxon>
        <taxon>Pseudoalteromonas</taxon>
    </lineage>
</organism>
<dbReference type="PANTHER" id="PTHR43065">
    <property type="entry name" value="SENSOR HISTIDINE KINASE"/>
    <property type="match status" value="1"/>
</dbReference>
<evidence type="ECO:0000256" key="6">
    <source>
        <dbReference type="ARBA" id="ARBA00022777"/>
    </source>
</evidence>
<accession>A0ABU8EPR8</accession>
<keyword evidence="11" id="KW-0067">ATP-binding</keyword>
<gene>
    <name evidence="11" type="ORF">WAE96_04430</name>
</gene>
<reference evidence="11 12" key="1">
    <citation type="submission" date="2023-12" db="EMBL/GenBank/DDBJ databases">
        <title>Friends and Foes: Symbiotic and Algicidal bacterial influence on Karenia brevis blooms.</title>
        <authorList>
            <person name="Fei C."/>
            <person name="Mohamed A.R."/>
            <person name="Booker A."/>
            <person name="Arshad M."/>
            <person name="Klass S."/>
            <person name="Ahn S."/>
            <person name="Gilbert P.M."/>
            <person name="Heil C.A."/>
            <person name="Martinez J.M."/>
            <person name="Amin S.A."/>
        </authorList>
    </citation>
    <scope>NUCLEOTIDE SEQUENCE [LARGE SCALE GENOMIC DNA]</scope>
    <source>
        <strain evidence="11 12">CE15</strain>
    </source>
</reference>
<dbReference type="InterPro" id="IPR004358">
    <property type="entry name" value="Sig_transdc_His_kin-like_C"/>
</dbReference>
<dbReference type="EC" id="2.7.13.3" evidence="3"/>
<keyword evidence="5" id="KW-0808">Transferase</keyword>
<protein>
    <recommendedName>
        <fullName evidence="3">histidine kinase</fullName>
        <ecNumber evidence="3">2.7.13.3</ecNumber>
    </recommendedName>
</protein>
<dbReference type="InterPro" id="IPR003660">
    <property type="entry name" value="HAMP_dom"/>
</dbReference>
<dbReference type="RefSeq" id="WP_105170696.1">
    <property type="nucleotide sequence ID" value="NZ_JBAWKS010000001.1"/>
</dbReference>
<evidence type="ECO:0000256" key="3">
    <source>
        <dbReference type="ARBA" id="ARBA00012438"/>
    </source>
</evidence>
<evidence type="ECO:0000256" key="7">
    <source>
        <dbReference type="SAM" id="Coils"/>
    </source>
</evidence>
<keyword evidence="12" id="KW-1185">Reference proteome</keyword>
<sequence length="636" mass="71072">MKLKFVLSAILLASLVLPTSFISYIAYTQKVATNEQNQATVRRLTLNRSKERVESYLNTILEYVRADSNIPQFANFLTAYGTEQEAQIAEINAILRNVIVKDTLNVTSVALINTAGKNIQDIRISQQSRDESSFAYFKRQSMSPAPVMHYSGANNKDPESIYFSSPIRSSDGKVVGYLRLMLETSAIQQLVNSIAKHLTYSQWLTISANETPIADSRQRQKRLEERDNVYKSHAKIKPFEWQIALMQTAQEHNRDLANYRQFLLLQIAILLIVSIFVSLVVARLMSRPVERVKKLAIEIAHRDLDKRIRGGKIDEFNELAAAINSMADNLVEGYRNLEREHHELEQSQQQVTELNEQLEKRVLERTQQLSAQNQALESAMQQIVQSEKLASLGSLVSGVSHELNTPIGVALTAGSFALEVHNKIANELKQKSLSVDSLSKHLQQLEEAIGLVTNNCHKASELVINFKQISGDHTSNKRRVFNLAQTLEVVVNTLNTKLLSSNTVSFHGLENVEIDSFPGAFEQVFINLINNSLVHGFDDSVQGKINISMQQSDANFIVINYTDDGKGIDIAHRDKIFDPFFTTRLGEGSSGLGLYIVFNLVTGVLGGEIKLCQSEGKSGVSFDIKLPTVAPIAKIE</sequence>
<dbReference type="Gene3D" id="1.10.287.130">
    <property type="match status" value="1"/>
</dbReference>
<name>A0ABU8EPR8_9GAMM</name>
<feature type="domain" description="Histidine kinase" evidence="9">
    <location>
        <begin position="398"/>
        <end position="630"/>
    </location>
</feature>
<keyword evidence="7" id="KW-0175">Coiled coil</keyword>
<dbReference type="Pfam" id="PF00672">
    <property type="entry name" value="HAMP"/>
    <property type="match status" value="1"/>
</dbReference>
<comment type="subcellular location">
    <subcellularLocation>
        <location evidence="2">Membrane</location>
    </subcellularLocation>
</comment>
<evidence type="ECO:0000259" key="9">
    <source>
        <dbReference type="PROSITE" id="PS50109"/>
    </source>
</evidence>
<keyword evidence="6" id="KW-0418">Kinase</keyword>
<evidence type="ECO:0000256" key="2">
    <source>
        <dbReference type="ARBA" id="ARBA00004370"/>
    </source>
</evidence>
<comment type="caution">
    <text evidence="11">The sequence shown here is derived from an EMBL/GenBank/DDBJ whole genome shotgun (WGS) entry which is preliminary data.</text>
</comment>
<feature type="coiled-coil region" evidence="7">
    <location>
        <begin position="428"/>
        <end position="455"/>
    </location>
</feature>
<dbReference type="PRINTS" id="PR00344">
    <property type="entry name" value="BCTRLSENSOR"/>
</dbReference>
<dbReference type="EMBL" id="JBAWKS010000001">
    <property type="protein sequence ID" value="MEI4548960.1"/>
    <property type="molecule type" value="Genomic_DNA"/>
</dbReference>
<keyword evidence="8" id="KW-0812">Transmembrane</keyword>
<dbReference type="InterPro" id="IPR036890">
    <property type="entry name" value="HATPase_C_sf"/>
</dbReference>
<dbReference type="InterPro" id="IPR003661">
    <property type="entry name" value="HisK_dim/P_dom"/>
</dbReference>
<dbReference type="GO" id="GO:0005524">
    <property type="term" value="F:ATP binding"/>
    <property type="evidence" value="ECO:0007669"/>
    <property type="project" value="UniProtKB-KW"/>
</dbReference>
<keyword evidence="4" id="KW-0597">Phosphoprotein</keyword>
<keyword evidence="8" id="KW-1133">Transmembrane helix</keyword>
<dbReference type="PROSITE" id="PS50885">
    <property type="entry name" value="HAMP"/>
    <property type="match status" value="1"/>
</dbReference>
<keyword evidence="11" id="KW-0547">Nucleotide-binding</keyword>
<dbReference type="SUPFAM" id="SSF47384">
    <property type="entry name" value="Homodimeric domain of signal transducing histidine kinase"/>
    <property type="match status" value="1"/>
</dbReference>